<proteinExistence type="predicted"/>
<organism evidence="1 2">
    <name type="scientific">Chaenocephalus aceratus</name>
    <name type="common">Blackfin icefish</name>
    <name type="synonym">Chaenichthys aceratus</name>
    <dbReference type="NCBI Taxonomy" id="36190"/>
    <lineage>
        <taxon>Eukaryota</taxon>
        <taxon>Metazoa</taxon>
        <taxon>Chordata</taxon>
        <taxon>Craniata</taxon>
        <taxon>Vertebrata</taxon>
        <taxon>Euteleostomi</taxon>
        <taxon>Actinopterygii</taxon>
        <taxon>Neopterygii</taxon>
        <taxon>Teleostei</taxon>
        <taxon>Neoteleostei</taxon>
        <taxon>Acanthomorphata</taxon>
        <taxon>Eupercaria</taxon>
        <taxon>Perciformes</taxon>
        <taxon>Notothenioidei</taxon>
        <taxon>Channichthyidae</taxon>
        <taxon>Chaenocephalus</taxon>
    </lineage>
</organism>
<dbReference type="Proteomes" id="UP001057452">
    <property type="component" value="Chromosome 15"/>
</dbReference>
<sequence length="198" mass="22390">MAMQMSFAGLLLMHRLVRISSQRQLSSRFILHTCNRRQTRTFSTAFVNCNENKGDDSDPSPLSSNLTFRQGLIVQKAIPVPPGEDQQPDAPEAMSPEVMQLRDEQNQEDPEEEANIHTQEEHEAIPKEEDSEIHHASDAAMETDEQEEDKGSIRPTLPGESLLVFGELLVAEFRKKNRVEFKKMFGLEAGARLNSNWG</sequence>
<comment type="caution">
    <text evidence="1">The sequence shown here is derived from an EMBL/GenBank/DDBJ whole genome shotgun (WGS) entry which is preliminary data.</text>
</comment>
<keyword evidence="2" id="KW-1185">Reference proteome</keyword>
<protein>
    <submittedName>
        <fullName evidence="1">Uncharacterized protein</fullName>
    </submittedName>
</protein>
<evidence type="ECO:0000313" key="1">
    <source>
        <dbReference type="EMBL" id="KAI4804086.1"/>
    </source>
</evidence>
<gene>
    <name evidence="1" type="ORF">KUCAC02_025728</name>
</gene>
<accession>A0ACB9VVW3</accession>
<name>A0ACB9VVW3_CHAAC</name>
<dbReference type="EMBL" id="CM043799">
    <property type="protein sequence ID" value="KAI4804086.1"/>
    <property type="molecule type" value="Genomic_DNA"/>
</dbReference>
<reference evidence="1" key="1">
    <citation type="submission" date="2022-05" db="EMBL/GenBank/DDBJ databases">
        <title>Chromosome-level genome of Chaenocephalus aceratus.</title>
        <authorList>
            <person name="Park H."/>
        </authorList>
    </citation>
    <scope>NUCLEOTIDE SEQUENCE</scope>
    <source>
        <strain evidence="1">KU_202001</strain>
    </source>
</reference>
<evidence type="ECO:0000313" key="2">
    <source>
        <dbReference type="Proteomes" id="UP001057452"/>
    </source>
</evidence>